<dbReference type="InterPro" id="IPR041522">
    <property type="entry name" value="CdaR_GGDEF"/>
</dbReference>
<dbReference type="EMBL" id="JANQBD010000030">
    <property type="protein sequence ID" value="MCR8635655.1"/>
    <property type="molecule type" value="Genomic_DNA"/>
</dbReference>
<dbReference type="Pfam" id="PF12833">
    <property type="entry name" value="HTH_18"/>
    <property type="match status" value="1"/>
</dbReference>
<protein>
    <submittedName>
        <fullName evidence="6">Helix-turn-helix domain-containing protein</fullName>
    </submittedName>
</protein>
<name>A0ABT1YUB7_9BACL</name>
<keyword evidence="7" id="KW-1185">Reference proteome</keyword>
<dbReference type="SUPFAM" id="SSF46689">
    <property type="entry name" value="Homeodomain-like"/>
    <property type="match status" value="2"/>
</dbReference>
<feature type="transmembrane region" description="Helical" evidence="4">
    <location>
        <begin position="12"/>
        <end position="32"/>
    </location>
</feature>
<dbReference type="PANTHER" id="PTHR43280:SF28">
    <property type="entry name" value="HTH-TYPE TRANSCRIPTIONAL ACTIVATOR RHAS"/>
    <property type="match status" value="1"/>
</dbReference>
<organism evidence="6 7">
    <name type="scientific">Paenibacillus radicis</name>
    <name type="common">ex Xue et al. 2023</name>
    <dbReference type="NCBI Taxonomy" id="2972489"/>
    <lineage>
        <taxon>Bacteria</taxon>
        <taxon>Bacillati</taxon>
        <taxon>Bacillota</taxon>
        <taxon>Bacilli</taxon>
        <taxon>Bacillales</taxon>
        <taxon>Paenibacillaceae</taxon>
        <taxon>Paenibacillus</taxon>
    </lineage>
</organism>
<dbReference type="RefSeq" id="WP_258217200.1">
    <property type="nucleotide sequence ID" value="NZ_JANQBD010000030.1"/>
</dbReference>
<keyword evidence="4" id="KW-1133">Transmembrane helix</keyword>
<reference evidence="6 7" key="1">
    <citation type="submission" date="2022-08" db="EMBL/GenBank/DDBJ databases">
        <title>Paenibacillus endoradicis sp. nov., Paenibacillus radicibacter sp. nov and Paenibacillus pararadicis sp. nov., three cold-adapted plant growth-promoting bacteria isolated from root of Larix gmelinii in Great Khingan.</title>
        <authorList>
            <person name="Xue H."/>
        </authorList>
    </citation>
    <scope>NUCLEOTIDE SEQUENCE [LARGE SCALE GENOMIC DNA]</scope>
    <source>
        <strain evidence="6 7">N5-1-1-5</strain>
    </source>
</reference>
<evidence type="ECO:0000256" key="3">
    <source>
        <dbReference type="ARBA" id="ARBA00023163"/>
    </source>
</evidence>
<evidence type="ECO:0000256" key="1">
    <source>
        <dbReference type="ARBA" id="ARBA00023015"/>
    </source>
</evidence>
<sequence>MKLFIGQYFIKTVIVSLVAVMAAALLISLLSYKFVTDAFDGNHIEDQVKIAELLTAQLDGELETIVKSASGILMDQEILQTIYAKDLEQHNSKVSQIQQKLIAYSKNIKNIYSADLYLPGSNMLISSTNGIITSTSISDETVRLYQTVEALRKALWLYTKQQSNEDVISFFQPLPVQSNFPQAYLAIHIRERAIQAIIKPTQADIPHEALVVSESGKIISSENKAMLGRFLETDKQRMLKDILDSSDHTGYIMERSTDTFTAFSRSSSTEWVTVLRFPNRSFFSYKSDIFRFTAFLVLYVVIAAIVLLPPGYFYMYMPVVRLIRGMGHTFKQGEPPNRGRFPDEWNILKEGQRQTEVELILLQERNGKQSISVKELALFRLLHGSFAQSAPEYLASFIKEQSLNERNKYWTLVVEPESQASDSNFTQDEPSLQFFALTNLCEEILRHNHMDGHVLPSLDMKHIIVLCSAPLHTKERQLTGMGSLVAESIQNAVSNYLKLTVSIGIGNAYSLREGIHHSYYESRECLRERLVLGLGSVITVGDINQKFSYHYPYQLESLLIRELKQNNQEECLQYFDEIFAQTLDAHANSHTVIKTAYTLYLSIVRVVDEASGGQELSIQWDLAAPPCWITMEELLEWFKSALLPEVFRTMDLMNDNKGRQTIEAIKEHLYETVTQIHSLTSIAEQFGLNPSYLSRLFKKLNGQSFVQFTANLKIEKAKQLLLNTNLSVSEIAEAVGYTERTFGRVFKNVTSTTPANYRVQQKK</sequence>
<accession>A0ABT1YUB7</accession>
<proteinExistence type="predicted"/>
<dbReference type="Pfam" id="PF17853">
    <property type="entry name" value="GGDEF_2"/>
    <property type="match status" value="1"/>
</dbReference>
<dbReference type="Proteomes" id="UP001300012">
    <property type="component" value="Unassembled WGS sequence"/>
</dbReference>
<dbReference type="SMART" id="SM00342">
    <property type="entry name" value="HTH_ARAC"/>
    <property type="match status" value="1"/>
</dbReference>
<keyword evidence="4" id="KW-0812">Transmembrane</keyword>
<evidence type="ECO:0000256" key="4">
    <source>
        <dbReference type="SAM" id="Phobius"/>
    </source>
</evidence>
<evidence type="ECO:0000259" key="5">
    <source>
        <dbReference type="PROSITE" id="PS01124"/>
    </source>
</evidence>
<evidence type="ECO:0000313" key="7">
    <source>
        <dbReference type="Proteomes" id="UP001300012"/>
    </source>
</evidence>
<dbReference type="InterPro" id="IPR018062">
    <property type="entry name" value="HTH_AraC-typ_CS"/>
</dbReference>
<keyword evidence="2" id="KW-0238">DNA-binding</keyword>
<evidence type="ECO:0000313" key="6">
    <source>
        <dbReference type="EMBL" id="MCR8635655.1"/>
    </source>
</evidence>
<feature type="domain" description="HTH araC/xylS-type" evidence="5">
    <location>
        <begin position="659"/>
        <end position="760"/>
    </location>
</feature>
<dbReference type="PROSITE" id="PS01124">
    <property type="entry name" value="HTH_ARAC_FAMILY_2"/>
    <property type="match status" value="1"/>
</dbReference>
<dbReference type="PROSITE" id="PS00041">
    <property type="entry name" value="HTH_ARAC_FAMILY_1"/>
    <property type="match status" value="1"/>
</dbReference>
<dbReference type="Gene3D" id="1.10.10.60">
    <property type="entry name" value="Homeodomain-like"/>
    <property type="match status" value="2"/>
</dbReference>
<gene>
    <name evidence="6" type="ORF">NV381_31060</name>
</gene>
<keyword evidence="1" id="KW-0805">Transcription regulation</keyword>
<keyword evidence="4" id="KW-0472">Membrane</keyword>
<keyword evidence="3" id="KW-0804">Transcription</keyword>
<comment type="caution">
    <text evidence="6">The sequence shown here is derived from an EMBL/GenBank/DDBJ whole genome shotgun (WGS) entry which is preliminary data.</text>
</comment>
<evidence type="ECO:0000256" key="2">
    <source>
        <dbReference type="ARBA" id="ARBA00023125"/>
    </source>
</evidence>
<feature type="transmembrane region" description="Helical" evidence="4">
    <location>
        <begin position="289"/>
        <end position="314"/>
    </location>
</feature>
<dbReference type="InterPro" id="IPR009057">
    <property type="entry name" value="Homeodomain-like_sf"/>
</dbReference>
<dbReference type="InterPro" id="IPR018060">
    <property type="entry name" value="HTH_AraC"/>
</dbReference>
<dbReference type="PANTHER" id="PTHR43280">
    <property type="entry name" value="ARAC-FAMILY TRANSCRIPTIONAL REGULATOR"/>
    <property type="match status" value="1"/>
</dbReference>